<organism evidence="2 3">
    <name type="scientific">Streptosporangium album</name>
    <dbReference type="NCBI Taxonomy" id="47479"/>
    <lineage>
        <taxon>Bacteria</taxon>
        <taxon>Bacillati</taxon>
        <taxon>Actinomycetota</taxon>
        <taxon>Actinomycetes</taxon>
        <taxon>Streptosporangiales</taxon>
        <taxon>Streptosporangiaceae</taxon>
        <taxon>Streptosporangium</taxon>
    </lineage>
</organism>
<feature type="region of interest" description="Disordered" evidence="1">
    <location>
        <begin position="108"/>
        <end position="131"/>
    </location>
</feature>
<evidence type="ECO:0000256" key="1">
    <source>
        <dbReference type="SAM" id="MobiDB-lite"/>
    </source>
</evidence>
<dbReference type="Proteomes" id="UP000534286">
    <property type="component" value="Unassembled WGS sequence"/>
</dbReference>
<dbReference type="EMBL" id="JACHJU010000001">
    <property type="protein sequence ID" value="MBB4937168.1"/>
    <property type="molecule type" value="Genomic_DNA"/>
</dbReference>
<gene>
    <name evidence="2" type="ORF">FHR32_001473</name>
</gene>
<protein>
    <submittedName>
        <fullName evidence="2">Uncharacterized protein</fullName>
    </submittedName>
</protein>
<proteinExistence type="predicted"/>
<evidence type="ECO:0000313" key="3">
    <source>
        <dbReference type="Proteomes" id="UP000534286"/>
    </source>
</evidence>
<reference evidence="2 3" key="1">
    <citation type="submission" date="2020-08" db="EMBL/GenBank/DDBJ databases">
        <title>Sequencing the genomes of 1000 actinobacteria strains.</title>
        <authorList>
            <person name="Klenk H.-P."/>
        </authorList>
    </citation>
    <scope>NUCLEOTIDE SEQUENCE [LARGE SCALE GENOMIC DNA]</scope>
    <source>
        <strain evidence="2 3">DSM 43023</strain>
    </source>
</reference>
<dbReference type="AlphaFoldDB" id="A0A7W7W7S8"/>
<name>A0A7W7W7S8_9ACTN</name>
<dbReference type="RefSeq" id="WP_312882106.1">
    <property type="nucleotide sequence ID" value="NZ_BAABEK010000047.1"/>
</dbReference>
<comment type="caution">
    <text evidence="2">The sequence shown here is derived from an EMBL/GenBank/DDBJ whole genome shotgun (WGS) entry which is preliminary data.</text>
</comment>
<keyword evidence="3" id="KW-1185">Reference proteome</keyword>
<accession>A0A7W7W7S8</accession>
<sequence length="131" mass="14391">MKRALVPARLRRAVRGWFDSRYISLADHRQDIRDALWEVRTLGREVTALRAEVDRLRGQVAKAGVGQERAERWDDAHRLARETAVALDGVLQNEVLLWQAVERLPGGVPPTGMTSAGTAPASLEPSSGSVA</sequence>
<evidence type="ECO:0000313" key="2">
    <source>
        <dbReference type="EMBL" id="MBB4937168.1"/>
    </source>
</evidence>